<name>A0A0D3JAL1_EMIH1</name>
<dbReference type="AlphaFoldDB" id="A0A0D3JAL1"/>
<dbReference type="HOGENOM" id="CLU_295516_0_0_1"/>
<feature type="transmembrane region" description="Helical" evidence="1">
    <location>
        <begin position="113"/>
        <end position="132"/>
    </location>
</feature>
<evidence type="ECO:0000313" key="2">
    <source>
        <dbReference type="EnsemblProtists" id="EOD20546"/>
    </source>
</evidence>
<dbReference type="RefSeq" id="XP_005772975.1">
    <property type="nucleotide sequence ID" value="XM_005772918.1"/>
</dbReference>
<reference evidence="3" key="1">
    <citation type="journal article" date="2013" name="Nature">
        <title>Pan genome of the phytoplankton Emiliania underpins its global distribution.</title>
        <authorList>
            <person name="Read B.A."/>
            <person name="Kegel J."/>
            <person name="Klute M.J."/>
            <person name="Kuo A."/>
            <person name="Lefebvre S.C."/>
            <person name="Maumus F."/>
            <person name="Mayer C."/>
            <person name="Miller J."/>
            <person name="Monier A."/>
            <person name="Salamov A."/>
            <person name="Young J."/>
            <person name="Aguilar M."/>
            <person name="Claverie J.M."/>
            <person name="Frickenhaus S."/>
            <person name="Gonzalez K."/>
            <person name="Herman E.K."/>
            <person name="Lin Y.C."/>
            <person name="Napier J."/>
            <person name="Ogata H."/>
            <person name="Sarno A.F."/>
            <person name="Shmutz J."/>
            <person name="Schroeder D."/>
            <person name="de Vargas C."/>
            <person name="Verret F."/>
            <person name="von Dassow P."/>
            <person name="Valentin K."/>
            <person name="Van de Peer Y."/>
            <person name="Wheeler G."/>
            <person name="Dacks J.B."/>
            <person name="Delwiche C.F."/>
            <person name="Dyhrman S.T."/>
            <person name="Glockner G."/>
            <person name="John U."/>
            <person name="Richards T."/>
            <person name="Worden A.Z."/>
            <person name="Zhang X."/>
            <person name="Grigoriev I.V."/>
            <person name="Allen A.E."/>
            <person name="Bidle K."/>
            <person name="Borodovsky M."/>
            <person name="Bowler C."/>
            <person name="Brownlee C."/>
            <person name="Cock J.M."/>
            <person name="Elias M."/>
            <person name="Gladyshev V.N."/>
            <person name="Groth M."/>
            <person name="Guda C."/>
            <person name="Hadaegh A."/>
            <person name="Iglesias-Rodriguez M.D."/>
            <person name="Jenkins J."/>
            <person name="Jones B.M."/>
            <person name="Lawson T."/>
            <person name="Leese F."/>
            <person name="Lindquist E."/>
            <person name="Lobanov A."/>
            <person name="Lomsadze A."/>
            <person name="Malik S.B."/>
            <person name="Marsh M.E."/>
            <person name="Mackinder L."/>
            <person name="Mock T."/>
            <person name="Mueller-Roeber B."/>
            <person name="Pagarete A."/>
            <person name="Parker M."/>
            <person name="Probert I."/>
            <person name="Quesneville H."/>
            <person name="Raines C."/>
            <person name="Rensing S.A."/>
            <person name="Riano-Pachon D.M."/>
            <person name="Richier S."/>
            <person name="Rokitta S."/>
            <person name="Shiraiwa Y."/>
            <person name="Soanes D.M."/>
            <person name="van der Giezen M."/>
            <person name="Wahlund T.M."/>
            <person name="Williams B."/>
            <person name="Wilson W."/>
            <person name="Wolfe G."/>
            <person name="Wurch L.L."/>
        </authorList>
    </citation>
    <scope>NUCLEOTIDE SEQUENCE</scope>
</reference>
<reference evidence="2" key="2">
    <citation type="submission" date="2024-10" db="UniProtKB">
        <authorList>
            <consortium name="EnsemblProtists"/>
        </authorList>
    </citation>
    <scope>IDENTIFICATION</scope>
</reference>
<feature type="transmembrane region" description="Helical" evidence="1">
    <location>
        <begin position="203"/>
        <end position="222"/>
    </location>
</feature>
<feature type="transmembrane region" description="Helical" evidence="1">
    <location>
        <begin position="164"/>
        <end position="183"/>
    </location>
</feature>
<feature type="transmembrane region" description="Helical" evidence="1">
    <location>
        <begin position="32"/>
        <end position="51"/>
    </location>
</feature>
<sequence length="1024" mass="112238">MGGGDCLLDRFLPWSAAQSGLELSEDFAYPNSFGAVLFDLVMMSVGLLFLVHGDELNATILFTIGFVCGSAITSAAISGILEAFDARLDCTLQALPPLVVGVACGLRVRTSPWTAFFLLGLCVGGVAGFYVYTIIKLFLLELLLVGAVGGGVLGLYLRAKIIPAATALLGAFFFTLGFTYLALVPADSRYARWLTPESAQFDQFTIVPLLVAALLVASRELLRKLWAKASPAVSSAYGKVCGKVCGQKEEGVLSKIGSRVMGKEKSRLQKLQECASSGAAPADEATRIRLACAYIADASHGWRPECHGVDVRSLPPSSSSTRGRCRLCGTSTCALHWYVENAQVARLDVSFKHLVFITPTLIDAAPVMPELVRRLSEESGSGGIFGGIFGAVLILLAIYAAICFYKKPTDLAHCMKCQFKPSGADNKLENFLLTVLSCNEMTAALRVNVLWKYIFSEPARWLTGKAGELGWGLDDSSELLDAIYDMMQAVAADGRRLLDPAYDPFASFAAKYPEFAAWRTAHAKEELKAADGTSYPIHAMVLAEAREPTRAGNIQCEARVITLAEEMAEAALFAMRDPRRSISSMLVSQGGKFAVGADPGRNAATAGAHATNDRVESNFGCLDILMRMWRHATVESVSGMAQQMRMHDFDRPPNTLHDRRKRKHAAQAHSGGYFYSGLTERQRESLVEFARLEVASARDAGRQALKAQAAEKLERREERVTVMLNKAVERYAYAKELFAAWAAPGGQRATSALQVVKALHDGKRVPNYPHGRPKPEAQQLEYLRYQIEMRVLGLGWSEYATRWSSAADSRIGTVAHLTKLLEELIKEETARKRFPPDSVSGLPTEAAPPQLAAGGSTQLGTLDADAVEVRSTTRFNSDELKRKAEAEVERRIAAGISDDTEWRQPEEAPAFDSALVGKRLEDTNQPHMIWSTGRVVRVADGLSDKRSKRARSVLPAGAVLWAWDADPEFDEAAGEQWLFLLPKKWNPKTHKQVYSWRYDPRELGAVEAPTADPRRRQCRRDTEQ</sequence>
<feature type="transmembrane region" description="Helical" evidence="1">
    <location>
        <begin position="86"/>
        <end position="106"/>
    </location>
</feature>
<protein>
    <recommendedName>
        <fullName evidence="4">DUF4203 domain-containing protein</fullName>
    </recommendedName>
</protein>
<keyword evidence="1" id="KW-0812">Transmembrane</keyword>
<feature type="transmembrane region" description="Helical" evidence="1">
    <location>
        <begin position="58"/>
        <end position="80"/>
    </location>
</feature>
<dbReference type="Proteomes" id="UP000013827">
    <property type="component" value="Unassembled WGS sequence"/>
</dbReference>
<evidence type="ECO:0000313" key="3">
    <source>
        <dbReference type="Proteomes" id="UP000013827"/>
    </source>
</evidence>
<evidence type="ECO:0008006" key="4">
    <source>
        <dbReference type="Google" id="ProtNLM"/>
    </source>
</evidence>
<dbReference type="GeneID" id="17266093"/>
<keyword evidence="3" id="KW-1185">Reference proteome</keyword>
<dbReference type="PaxDb" id="2903-EOD20546"/>
<proteinExistence type="predicted"/>
<accession>A0A0D3JAL1</accession>
<organism evidence="2 3">
    <name type="scientific">Emiliania huxleyi (strain CCMP1516)</name>
    <dbReference type="NCBI Taxonomy" id="280463"/>
    <lineage>
        <taxon>Eukaryota</taxon>
        <taxon>Haptista</taxon>
        <taxon>Haptophyta</taxon>
        <taxon>Prymnesiophyceae</taxon>
        <taxon>Isochrysidales</taxon>
        <taxon>Noelaerhabdaceae</taxon>
        <taxon>Emiliania</taxon>
    </lineage>
</organism>
<dbReference type="EnsemblProtists" id="EOD20546">
    <property type="protein sequence ID" value="EOD20546"/>
    <property type="gene ID" value="EMIHUDRAFT_450972"/>
</dbReference>
<keyword evidence="1" id="KW-1133">Transmembrane helix</keyword>
<feature type="transmembrane region" description="Helical" evidence="1">
    <location>
        <begin position="138"/>
        <end position="157"/>
    </location>
</feature>
<evidence type="ECO:0000256" key="1">
    <source>
        <dbReference type="SAM" id="Phobius"/>
    </source>
</evidence>
<keyword evidence="1" id="KW-0472">Membrane</keyword>
<dbReference type="KEGG" id="ehx:EMIHUDRAFT_450972"/>
<feature type="transmembrane region" description="Helical" evidence="1">
    <location>
        <begin position="383"/>
        <end position="402"/>
    </location>
</feature>